<dbReference type="AlphaFoldDB" id="A0A166S7E4"/>
<organism evidence="2 3">
    <name type="scientific">Colletotrichum tofieldiae</name>
    <dbReference type="NCBI Taxonomy" id="708197"/>
    <lineage>
        <taxon>Eukaryota</taxon>
        <taxon>Fungi</taxon>
        <taxon>Dikarya</taxon>
        <taxon>Ascomycota</taxon>
        <taxon>Pezizomycotina</taxon>
        <taxon>Sordariomycetes</taxon>
        <taxon>Hypocreomycetidae</taxon>
        <taxon>Glomerellales</taxon>
        <taxon>Glomerellaceae</taxon>
        <taxon>Colletotrichum</taxon>
        <taxon>Colletotrichum spaethianum species complex</taxon>
    </lineage>
</organism>
<protein>
    <submittedName>
        <fullName evidence="2">Uncharacterized protein</fullName>
    </submittedName>
</protein>
<name>A0A166S7E4_9PEZI</name>
<evidence type="ECO:0000313" key="2">
    <source>
        <dbReference type="EMBL" id="KZL70353.1"/>
    </source>
</evidence>
<proteinExistence type="predicted"/>
<comment type="caution">
    <text evidence="2">The sequence shown here is derived from an EMBL/GenBank/DDBJ whole genome shotgun (WGS) entry which is preliminary data.</text>
</comment>
<dbReference type="Proteomes" id="UP000076552">
    <property type="component" value="Unassembled WGS sequence"/>
</dbReference>
<feature type="region of interest" description="Disordered" evidence="1">
    <location>
        <begin position="117"/>
        <end position="138"/>
    </location>
</feature>
<evidence type="ECO:0000313" key="3">
    <source>
        <dbReference type="Proteomes" id="UP000076552"/>
    </source>
</evidence>
<dbReference type="EMBL" id="LFIV01000091">
    <property type="protein sequence ID" value="KZL70353.1"/>
    <property type="molecule type" value="Genomic_DNA"/>
</dbReference>
<reference evidence="2 3" key="1">
    <citation type="submission" date="2015-06" db="EMBL/GenBank/DDBJ databases">
        <title>Survival trade-offs in plant roots during colonization by closely related pathogenic and mutualistic fungi.</title>
        <authorList>
            <person name="Hacquard S."/>
            <person name="Kracher B."/>
            <person name="Hiruma K."/>
            <person name="Weinman A."/>
            <person name="Muench P."/>
            <person name="Garrido Oter R."/>
            <person name="Ver Loren van Themaat E."/>
            <person name="Dallerey J.-F."/>
            <person name="Damm U."/>
            <person name="Henrissat B."/>
            <person name="Lespinet O."/>
            <person name="Thon M."/>
            <person name="Kemen E."/>
            <person name="McHardy A.C."/>
            <person name="Schulze-Lefert P."/>
            <person name="O'Connell R.J."/>
        </authorList>
    </citation>
    <scope>NUCLEOTIDE SEQUENCE [LARGE SCALE GENOMIC DNA]</scope>
    <source>
        <strain evidence="2 3">0861</strain>
    </source>
</reference>
<evidence type="ECO:0000256" key="1">
    <source>
        <dbReference type="SAM" id="MobiDB-lite"/>
    </source>
</evidence>
<gene>
    <name evidence="2" type="ORF">CT0861_07059</name>
</gene>
<feature type="compositionally biased region" description="Polar residues" evidence="1">
    <location>
        <begin position="10"/>
        <end position="32"/>
    </location>
</feature>
<accession>A0A166S7E4</accession>
<keyword evidence="3" id="KW-1185">Reference proteome</keyword>
<feature type="compositionally biased region" description="Polar residues" evidence="1">
    <location>
        <begin position="117"/>
        <end position="135"/>
    </location>
</feature>
<feature type="region of interest" description="Disordered" evidence="1">
    <location>
        <begin position="1"/>
        <end position="67"/>
    </location>
</feature>
<sequence>MASTAAIVNKQLNSSAASPHTALGSSPPQNWSHTDKNRRASVVKFPSPPKQACTSSTPRAMPSALRSAKFPSLRSLQSSSSSESTICVNGSSSRHGFSLSSPRGQVVSMFDDDPFITSQPSPQTLRIESPTNGRSPSRAEKVACQIANTRSLTHNGYRGPVEVGDFICLIDPYTGEPDPIAVNRHQFKGNTVTRDFRSQKDLSEIMPSNNGNAEWGKKGEFKGFEESIAAAWNPGMPATVEESADKVFSINGKDAFMGARLPEGNDDILVKAEAPPATMKLGPTPYWIKEANETLGIPNDGDDDEEGLFEYCDFENCT</sequence>